<evidence type="ECO:0000256" key="13">
    <source>
        <dbReference type="PIRSR" id="PIRSR000382-3"/>
    </source>
</evidence>
<feature type="binding site" evidence="11">
    <location>
        <begin position="447"/>
        <end position="449"/>
    </location>
    <ligand>
        <name>L-homocysteine</name>
        <dbReference type="ChEBI" id="CHEBI:58199"/>
    </ligand>
</feature>
<dbReference type="GO" id="GO:0008270">
    <property type="term" value="F:zinc ion binding"/>
    <property type="evidence" value="ECO:0007669"/>
    <property type="project" value="InterPro"/>
</dbReference>
<dbReference type="OrthoDB" id="244285at2"/>
<dbReference type="InterPro" id="IPR002629">
    <property type="entry name" value="Met_Synth_C/arc"/>
</dbReference>
<feature type="binding site" evidence="11">
    <location>
        <position position="616"/>
    </location>
    <ligand>
        <name>L-homocysteine</name>
        <dbReference type="ChEBI" id="CHEBI:58199"/>
    </ligand>
</feature>
<reference evidence="16 17" key="1">
    <citation type="journal article" date="2013" name="Genome Announc.">
        <title>Genome Sequence of Moraxella macacae 0408225, a Novel Bacterial Species Isolated from a Cynomolgus Macaque with Epistaxis.</title>
        <authorList>
            <person name="Ladner J.T."/>
            <person name="Whitehouse C.A."/>
            <person name="Koroleva G.I."/>
            <person name="Palacios G.F."/>
        </authorList>
    </citation>
    <scope>NUCLEOTIDE SEQUENCE [LARGE SCALE GENOMIC DNA]</scope>
    <source>
        <strain evidence="16 17">0408225</strain>
    </source>
</reference>
<evidence type="ECO:0000256" key="3">
    <source>
        <dbReference type="ARBA" id="ARBA00009553"/>
    </source>
</evidence>
<comment type="function">
    <text evidence="1">Catalyzes the transfer of a methyl group from 5-methyltetrahydrofolate to homocysteine resulting in methionine formation.</text>
</comment>
<dbReference type="InterPro" id="IPR013215">
    <property type="entry name" value="Cbl-indep_Met_Synth_N"/>
</dbReference>
<feature type="domain" description="Cobalamin-independent methionine synthase MetE N-terminal" evidence="15">
    <location>
        <begin position="5"/>
        <end position="347"/>
    </location>
</feature>
<dbReference type="eggNOG" id="COG0620">
    <property type="taxonomic scope" value="Bacteria"/>
</dbReference>
<dbReference type="GO" id="GO:0003871">
    <property type="term" value="F:5-methyltetrahydropteroyltriglutamate-homocysteine S-methyltransferase activity"/>
    <property type="evidence" value="ECO:0007669"/>
    <property type="project" value="UniProtKB-EC"/>
</dbReference>
<sequence length="773" mass="86638">MTVQAHILGYPRIGDKRQTKFALEKYWQGKTDKNETLTKLNEVFTTNITDQIKAGLDIITTGDFAHYDLVLTQAVAFGVQPPRFVGAEKLDTFDRQFYFARGRDSTKVCEDTPALQMTKWFDTNYHYLVPELDKNQTFDNTDFSQIIHQVKTAQQILAQNNANNPLKVVLVGPVSFLYLSSIIKDKEQQPESCGCGSSHVDVTGDDEVKLALLDKLLPTYSKLLAELGDLGVEWVQLDEPILSLDLDGKWQQAFERAYNGLQRIPPKIIVASYFDTLGNNCRVACELPVSGIHIDITRTNTPKQYVTQVIDHLPSHKILSVGVVDGRSVWTTDQASAQQILAEAYQKLGERLWVGSGSSLLHLPVDLAYENIPSELTGKLAFAKQKLSEVVICAKLAKGEINADTRAVALNLSALTDNAKTRTGEFTKRYAKQQERFNLPLFPTTTIGSFPQTAEIRRARADWNKGNLSDDDYKTAMQAEIQKCVEEQEKLGIDVFVHGEAERTDMVEYFAQYMNGFWVSANGWVQSYGTRCVRPPIVVGNISRPNAMTVEWINYAQSLTKKPMKGMLTGPVTILNWSFAPSDTETRDILRLQIADAINEEVRDLQESGIGIIQIDEPAFREGLPLKAANHKHYWEQAVASFKHSCSIANEDTQIHTHMCYSSFHDCLEHIAGMDADVITIETSRSGLQLLDAFKGEGYNNAIGPGVYDIHSPRTPPADNMQVVIDEAVKYIPEARLWVNPDCGLKTRNWEETISALQNMVAMTKALREKYAK</sequence>
<keyword evidence="17" id="KW-1185">Reference proteome</keyword>
<feature type="binding site" evidence="11">
    <location>
        <position position="577"/>
    </location>
    <ligand>
        <name>5-methyltetrahydropteroyltri-L-glutamate</name>
        <dbReference type="ChEBI" id="CHEBI:58207"/>
    </ligand>
</feature>
<feature type="binding site" evidence="12">
    <location>
        <position position="660"/>
    </location>
    <ligand>
        <name>Zn(2+)</name>
        <dbReference type="ChEBI" id="CHEBI:29105"/>
        <label>1</label>
        <note>catalytic</note>
    </ligand>
</feature>
<dbReference type="AlphaFoldDB" id="L2F975"/>
<feature type="binding site" evidence="11">
    <location>
        <position position="616"/>
    </location>
    <ligand>
        <name>L-methionine</name>
        <dbReference type="ChEBI" id="CHEBI:57844"/>
    </ligand>
</feature>
<comment type="cofactor">
    <cofactor evidence="12">
        <name>Zn(2+)</name>
        <dbReference type="ChEBI" id="CHEBI:29105"/>
    </cofactor>
    <text evidence="12">Binds 2 Zn(2+) ions per subunit.</text>
</comment>
<dbReference type="STRING" id="1230338.MOMA_04315"/>
<dbReference type="InterPro" id="IPR038071">
    <property type="entry name" value="UROD/MetE-like_sf"/>
</dbReference>
<keyword evidence="7 16" id="KW-0808">Transferase</keyword>
<evidence type="ECO:0000256" key="1">
    <source>
        <dbReference type="ARBA" id="ARBA00002777"/>
    </source>
</evidence>
<evidence type="ECO:0000256" key="11">
    <source>
        <dbReference type="PIRSR" id="PIRSR000382-1"/>
    </source>
</evidence>
<name>L2F975_9GAMM</name>
<accession>L2F975</accession>
<evidence type="ECO:0000313" key="17">
    <source>
        <dbReference type="Proteomes" id="UP000023795"/>
    </source>
</evidence>
<dbReference type="Pfam" id="PF01717">
    <property type="entry name" value="Meth_synt_2"/>
    <property type="match status" value="1"/>
</dbReference>
<keyword evidence="6" id="KW-0028">Amino-acid biosynthesis</keyword>
<feature type="binding site" evidence="12">
    <location>
        <position position="682"/>
    </location>
    <ligand>
        <name>Zn(2+)</name>
        <dbReference type="ChEBI" id="CHEBI:29105"/>
        <label>1</label>
        <note>catalytic</note>
    </ligand>
</feature>
<feature type="binding site" evidence="11">
    <location>
        <position position="20"/>
    </location>
    <ligand>
        <name>5-methyltetrahydropteroyltri-L-glutamate</name>
        <dbReference type="ChEBI" id="CHEBI:58207"/>
    </ligand>
</feature>
<evidence type="ECO:0000313" key="16">
    <source>
        <dbReference type="EMBL" id="ELA09599.1"/>
    </source>
</evidence>
<dbReference type="GO" id="GO:0009086">
    <property type="term" value="P:methionine biosynthetic process"/>
    <property type="evidence" value="ECO:0007669"/>
    <property type="project" value="UniProtKB-KW"/>
</dbReference>
<evidence type="ECO:0000256" key="6">
    <source>
        <dbReference type="ARBA" id="ARBA00022605"/>
    </source>
</evidence>
<evidence type="ECO:0000256" key="4">
    <source>
        <dbReference type="ARBA" id="ARBA00012034"/>
    </source>
</evidence>
<feature type="binding site" evidence="11">
    <location>
        <begin position="531"/>
        <end position="532"/>
    </location>
    <ligand>
        <name>5-methyltetrahydropteroyltri-L-glutamate</name>
        <dbReference type="ChEBI" id="CHEBI:58207"/>
    </ligand>
</feature>
<keyword evidence="5 16" id="KW-0489">Methyltransferase</keyword>
<dbReference type="Pfam" id="PF08267">
    <property type="entry name" value="Meth_synt_1"/>
    <property type="match status" value="1"/>
</dbReference>
<dbReference type="Proteomes" id="UP000023795">
    <property type="component" value="Unassembled WGS sequence"/>
</dbReference>
<dbReference type="Gene3D" id="3.20.20.210">
    <property type="match status" value="2"/>
</dbReference>
<dbReference type="EMBL" id="ANIN01000001">
    <property type="protein sequence ID" value="ELA09599.1"/>
    <property type="molecule type" value="Genomic_DNA"/>
</dbReference>
<evidence type="ECO:0000256" key="12">
    <source>
        <dbReference type="PIRSR" id="PIRSR000382-2"/>
    </source>
</evidence>
<evidence type="ECO:0000259" key="15">
    <source>
        <dbReference type="Pfam" id="PF08267"/>
    </source>
</evidence>
<dbReference type="InterPro" id="IPR006276">
    <property type="entry name" value="Cobalamin-indep_Met_synthase"/>
</dbReference>
<feature type="binding site" evidence="11">
    <location>
        <position position="124"/>
    </location>
    <ligand>
        <name>5-methyltetrahydropteroyltri-L-glutamate</name>
        <dbReference type="ChEBI" id="CHEBI:58207"/>
    </ligand>
</feature>
<dbReference type="CDD" id="cd03311">
    <property type="entry name" value="CIMS_C_terminal_like"/>
    <property type="match status" value="1"/>
</dbReference>
<dbReference type="PANTHER" id="PTHR30519">
    <property type="entry name" value="5-METHYLTETRAHYDROPTEROYLTRIGLUTAMATE--HOMOCYSTEINE METHYLTRANSFERASE"/>
    <property type="match status" value="1"/>
</dbReference>
<evidence type="ECO:0000256" key="2">
    <source>
        <dbReference type="ARBA" id="ARBA00004681"/>
    </source>
</evidence>
<dbReference type="GO" id="GO:0032259">
    <property type="term" value="P:methylation"/>
    <property type="evidence" value="ECO:0007669"/>
    <property type="project" value="UniProtKB-KW"/>
</dbReference>
<keyword evidence="9 12" id="KW-0862">Zinc</keyword>
<comment type="pathway">
    <text evidence="2">Amino-acid biosynthesis; L-methionine biosynthesis via de novo pathway; L-methionine from L-homocysteine (MetE route): step 1/1.</text>
</comment>
<dbReference type="SUPFAM" id="SSF51726">
    <property type="entry name" value="UROD/MetE-like"/>
    <property type="match status" value="2"/>
</dbReference>
<evidence type="ECO:0000256" key="5">
    <source>
        <dbReference type="ARBA" id="ARBA00022603"/>
    </source>
</evidence>
<dbReference type="EC" id="2.1.1.14" evidence="4"/>
<comment type="caution">
    <text evidence="16">The sequence shown here is derived from an EMBL/GenBank/DDBJ whole genome shotgun (WGS) entry which is preliminary data.</text>
</comment>
<feature type="binding site" evidence="12">
    <location>
        <position position="658"/>
    </location>
    <ligand>
        <name>Zn(2+)</name>
        <dbReference type="ChEBI" id="CHEBI:29105"/>
        <label>2</label>
    </ligand>
</feature>
<feature type="binding site" evidence="11">
    <location>
        <position position="500"/>
    </location>
    <ligand>
        <name>L-methionine</name>
        <dbReference type="ChEBI" id="CHEBI:57844"/>
    </ligand>
</feature>
<evidence type="ECO:0000256" key="8">
    <source>
        <dbReference type="ARBA" id="ARBA00022723"/>
    </source>
</evidence>
<evidence type="ECO:0000256" key="10">
    <source>
        <dbReference type="ARBA" id="ARBA00023167"/>
    </source>
</evidence>
<feature type="binding site" evidence="11">
    <location>
        <begin position="447"/>
        <end position="449"/>
    </location>
    <ligand>
        <name>L-methionine</name>
        <dbReference type="ChEBI" id="CHEBI:57844"/>
    </ligand>
</feature>
<organism evidence="16 17">
    <name type="scientific">Moraxella macacae 0408225</name>
    <dbReference type="NCBI Taxonomy" id="1230338"/>
    <lineage>
        <taxon>Bacteria</taxon>
        <taxon>Pseudomonadati</taxon>
        <taxon>Pseudomonadota</taxon>
        <taxon>Gammaproteobacteria</taxon>
        <taxon>Moraxellales</taxon>
        <taxon>Moraxellaceae</taxon>
        <taxon>Moraxella</taxon>
    </lineage>
</organism>
<feature type="domain" description="Cobalamin-independent methionine synthase MetE C-terminal/archaeal" evidence="14">
    <location>
        <begin position="442"/>
        <end position="765"/>
    </location>
</feature>
<feature type="binding site" evidence="12">
    <location>
        <position position="743"/>
    </location>
    <ligand>
        <name>Zn(2+)</name>
        <dbReference type="ChEBI" id="CHEBI:29105"/>
        <label>1</label>
        <note>catalytic</note>
    </ligand>
</feature>
<keyword evidence="10" id="KW-0486">Methionine biosynthesis</keyword>
<comment type="similarity">
    <text evidence="3">Belongs to the vitamin-B12 independent methionine synthase family.</text>
</comment>
<dbReference type="NCBIfam" id="NF003556">
    <property type="entry name" value="PRK05222.1"/>
    <property type="match status" value="1"/>
</dbReference>
<evidence type="ECO:0000256" key="7">
    <source>
        <dbReference type="ARBA" id="ARBA00022679"/>
    </source>
</evidence>
<feature type="active site" description="Proton donor" evidence="13">
    <location>
        <position position="711"/>
    </location>
</feature>
<dbReference type="CDD" id="cd03312">
    <property type="entry name" value="CIMS_N_terminal_like"/>
    <property type="match status" value="1"/>
</dbReference>
<dbReference type="PIRSF" id="PIRSF000382">
    <property type="entry name" value="MeTrfase_B12_ind"/>
    <property type="match status" value="1"/>
</dbReference>
<evidence type="ECO:0000259" key="14">
    <source>
        <dbReference type="Pfam" id="PF01717"/>
    </source>
</evidence>
<gene>
    <name evidence="16" type="ORF">MOMA_04315</name>
</gene>
<dbReference type="PATRIC" id="fig|1230338.3.peg.937"/>
<proteinExistence type="inferred from homology"/>
<evidence type="ECO:0000256" key="9">
    <source>
        <dbReference type="ARBA" id="ARBA00022833"/>
    </source>
</evidence>
<dbReference type="RefSeq" id="WP_009767418.1">
    <property type="nucleotide sequence ID" value="NZ_ANIN01000001.1"/>
</dbReference>
<protein>
    <recommendedName>
        <fullName evidence="4">5-methyltetrahydropteroyltriglutamate--homocysteine S-methyltransferase</fullName>
        <ecNumber evidence="4">2.1.1.14</ecNumber>
    </recommendedName>
</protein>
<dbReference type="UniPathway" id="UPA00051">
    <property type="reaction ID" value="UER00082"/>
</dbReference>
<keyword evidence="8 12" id="KW-0479">Metal-binding</keyword>